<dbReference type="AlphaFoldDB" id="A0A0E9XF43"/>
<dbReference type="EMBL" id="GBXM01007230">
    <property type="protein sequence ID" value="JAI01348.1"/>
    <property type="molecule type" value="Transcribed_RNA"/>
</dbReference>
<organism evidence="1">
    <name type="scientific">Anguilla anguilla</name>
    <name type="common">European freshwater eel</name>
    <name type="synonym">Muraena anguilla</name>
    <dbReference type="NCBI Taxonomy" id="7936"/>
    <lineage>
        <taxon>Eukaryota</taxon>
        <taxon>Metazoa</taxon>
        <taxon>Chordata</taxon>
        <taxon>Craniata</taxon>
        <taxon>Vertebrata</taxon>
        <taxon>Euteleostomi</taxon>
        <taxon>Actinopterygii</taxon>
        <taxon>Neopterygii</taxon>
        <taxon>Teleostei</taxon>
        <taxon>Anguilliformes</taxon>
        <taxon>Anguillidae</taxon>
        <taxon>Anguilla</taxon>
    </lineage>
</organism>
<name>A0A0E9XF43_ANGAN</name>
<protein>
    <submittedName>
        <fullName evidence="1">Uncharacterized protein</fullName>
    </submittedName>
</protein>
<reference evidence="1" key="1">
    <citation type="submission" date="2014-11" db="EMBL/GenBank/DDBJ databases">
        <authorList>
            <person name="Amaro Gonzalez C."/>
        </authorList>
    </citation>
    <scope>NUCLEOTIDE SEQUENCE</scope>
</reference>
<sequence length="43" mass="4713">MIISCKTSLITFCSKNVLVGHMTASVHTIPRILLTFLLSVPIL</sequence>
<accession>A0A0E9XF43</accession>
<proteinExistence type="predicted"/>
<reference evidence="1" key="2">
    <citation type="journal article" date="2015" name="Fish Shellfish Immunol.">
        <title>Early steps in the European eel (Anguilla anguilla)-Vibrio vulnificus interaction in the gills: Role of the RtxA13 toxin.</title>
        <authorList>
            <person name="Callol A."/>
            <person name="Pajuelo D."/>
            <person name="Ebbesson L."/>
            <person name="Teles M."/>
            <person name="MacKenzie S."/>
            <person name="Amaro C."/>
        </authorList>
    </citation>
    <scope>NUCLEOTIDE SEQUENCE</scope>
</reference>
<evidence type="ECO:0000313" key="1">
    <source>
        <dbReference type="EMBL" id="JAI01348.1"/>
    </source>
</evidence>